<evidence type="ECO:0000256" key="1">
    <source>
        <dbReference type="ARBA" id="ARBA00006834"/>
    </source>
</evidence>
<dbReference type="InterPro" id="IPR005173">
    <property type="entry name" value="DMA"/>
</dbReference>
<evidence type="ECO:0000256" key="3">
    <source>
        <dbReference type="ARBA" id="ARBA00022833"/>
    </source>
</evidence>
<dbReference type="InterPro" id="IPR001275">
    <property type="entry name" value="DM_DNA-bd"/>
</dbReference>
<dbReference type="Pfam" id="PF00751">
    <property type="entry name" value="DM"/>
    <property type="match status" value="1"/>
</dbReference>
<evidence type="ECO:0000256" key="4">
    <source>
        <dbReference type="ARBA" id="ARBA00023125"/>
    </source>
</evidence>
<evidence type="ECO:0000256" key="2">
    <source>
        <dbReference type="ARBA" id="ARBA00022723"/>
    </source>
</evidence>
<feature type="DNA-binding region" description="DM" evidence="6">
    <location>
        <begin position="45"/>
        <end position="92"/>
    </location>
</feature>
<organism evidence="9 10">
    <name type="scientific">Neodiprion lecontei</name>
    <name type="common">Redheaded pine sawfly</name>
    <dbReference type="NCBI Taxonomy" id="441921"/>
    <lineage>
        <taxon>Eukaryota</taxon>
        <taxon>Metazoa</taxon>
        <taxon>Ecdysozoa</taxon>
        <taxon>Arthropoda</taxon>
        <taxon>Hexapoda</taxon>
        <taxon>Insecta</taxon>
        <taxon>Pterygota</taxon>
        <taxon>Neoptera</taxon>
        <taxon>Endopterygota</taxon>
        <taxon>Hymenoptera</taxon>
        <taxon>Tenthredinoidea</taxon>
        <taxon>Diprionidae</taxon>
        <taxon>Diprioninae</taxon>
        <taxon>Neodiprion</taxon>
    </lineage>
</organism>
<dbReference type="GeneID" id="107221843"/>
<dbReference type="PROSITE" id="PS50809">
    <property type="entry name" value="DM_2"/>
    <property type="match status" value="1"/>
</dbReference>
<dbReference type="SMART" id="SM00301">
    <property type="entry name" value="DM"/>
    <property type="match status" value="1"/>
</dbReference>
<name>A0ABM3GAM6_NEOLC</name>
<feature type="region of interest" description="Disordered" evidence="7">
    <location>
        <begin position="115"/>
        <end position="334"/>
    </location>
</feature>
<reference evidence="10" key="1">
    <citation type="submission" date="2025-08" db="UniProtKB">
        <authorList>
            <consortium name="RefSeq"/>
        </authorList>
    </citation>
    <scope>IDENTIFICATION</scope>
    <source>
        <tissue evidence="10">Thorax and Abdomen</tissue>
    </source>
</reference>
<feature type="compositionally biased region" description="Basic and acidic residues" evidence="7">
    <location>
        <begin position="214"/>
        <end position="231"/>
    </location>
</feature>
<dbReference type="RefSeq" id="XP_046597326.1">
    <property type="nucleotide sequence ID" value="XM_046741370.1"/>
</dbReference>
<feature type="region of interest" description="Disordered" evidence="7">
    <location>
        <begin position="504"/>
        <end position="546"/>
    </location>
</feature>
<accession>A0ABM3GAM6</accession>
<keyword evidence="4 6" id="KW-0238">DNA-binding</keyword>
<keyword evidence="5 6" id="KW-0539">Nucleus</keyword>
<proteinExistence type="inferred from homology"/>
<dbReference type="CDD" id="cd14417">
    <property type="entry name" value="CUE_DMA_DMRTA1"/>
    <property type="match status" value="1"/>
</dbReference>
<dbReference type="Proteomes" id="UP000829291">
    <property type="component" value="Chromosome 5"/>
</dbReference>
<evidence type="ECO:0000256" key="5">
    <source>
        <dbReference type="ARBA" id="ARBA00023242"/>
    </source>
</evidence>
<feature type="domain" description="DM" evidence="8">
    <location>
        <begin position="45"/>
        <end position="92"/>
    </location>
</feature>
<keyword evidence="2 6" id="KW-0479">Metal-binding</keyword>
<dbReference type="PROSITE" id="PS40000">
    <property type="entry name" value="DM_1"/>
    <property type="match status" value="1"/>
</dbReference>
<evidence type="ECO:0000259" key="8">
    <source>
        <dbReference type="PROSITE" id="PS50809"/>
    </source>
</evidence>
<feature type="compositionally biased region" description="Polar residues" evidence="7">
    <location>
        <begin position="536"/>
        <end position="546"/>
    </location>
</feature>
<dbReference type="Pfam" id="PF03474">
    <property type="entry name" value="DMA"/>
    <property type="match status" value="1"/>
</dbReference>
<evidence type="ECO:0000313" key="9">
    <source>
        <dbReference type="Proteomes" id="UP000829291"/>
    </source>
</evidence>
<gene>
    <name evidence="10" type="primary">LOC107221843</name>
</gene>
<feature type="compositionally biased region" description="Low complexity" evidence="7">
    <location>
        <begin position="309"/>
        <end position="322"/>
    </location>
</feature>
<dbReference type="PANTHER" id="PTHR12322">
    <property type="entry name" value="DOUBLESEX AND MAB-3 RELATED TRANSCRIPTION FACTOR DMRT"/>
    <property type="match status" value="1"/>
</dbReference>
<dbReference type="Gene3D" id="4.10.1040.10">
    <property type="entry name" value="DM DNA-binding domain"/>
    <property type="match status" value="1"/>
</dbReference>
<keyword evidence="9" id="KW-1185">Reference proteome</keyword>
<feature type="compositionally biased region" description="Low complexity" evidence="7">
    <location>
        <begin position="150"/>
        <end position="169"/>
    </location>
</feature>
<comment type="subcellular location">
    <subcellularLocation>
        <location evidence="6">Nucleus</location>
    </subcellularLocation>
</comment>
<dbReference type="InterPro" id="IPR036407">
    <property type="entry name" value="DM_DNA-bd_sf"/>
</dbReference>
<comment type="similarity">
    <text evidence="1">Belongs to the DMRT family.</text>
</comment>
<sequence length="546" mass="59219">MSLPRGVGLGVDVGQLMQQQQQHHVLPAAFFLRASAERYQRTPKCARCRNHGVVSALKGHKRYCRWRDCVCAKCTLIAERQRVMAAQVALRRQQAQEESEARELGLQLQYSNNCTPSPAAANLPVPPAGESPVHPHQHAHSNPTMAIPPSSQLQSQLQQTQLQGSLQQLRVPQDDYQTTNSKTEKNESTRTSPVPGPKRARISVDSTGEDSEDHDSAGDHMHENHPLERAGSRHQVPNPCPIPNSASTDFTTELEAPPSRRSTNGSESASPDPRDSPVENTPPLTPALTPQREDTPAPENLSLRKTGSPQPQQTPLQTNLVQAHHSPPPHSLTTAAHFSPYAPLYGPAASSLYCAPSLYQHQHQHHLQEQRDLQMQMQGIQHCNLQIQQRSPVDVLLRVFPGRRRADVEALLHRCKGDVVSAMEVMVCEDALHPKSAFSPLAGALASAAAAGLAGAASSAYSRSAYCTAAASLAQSQGLPNPNSTPPTRHRFLAAPYTGTGYLPTVIRPPNQGPQDFGGHNNGASTGDAYREMSPDNASDKTSYSE</sequence>
<evidence type="ECO:0000256" key="7">
    <source>
        <dbReference type="SAM" id="MobiDB-lite"/>
    </source>
</evidence>
<keyword evidence="3 6" id="KW-0862">Zinc</keyword>
<evidence type="ECO:0000313" key="10">
    <source>
        <dbReference type="RefSeq" id="XP_046597326.1"/>
    </source>
</evidence>
<protein>
    <submittedName>
        <fullName evidence="10">Doublesex- and mab-3-related transcription factor A2</fullName>
    </submittedName>
</protein>
<feature type="compositionally biased region" description="Polar residues" evidence="7">
    <location>
        <begin position="260"/>
        <end position="269"/>
    </location>
</feature>
<evidence type="ECO:0000256" key="6">
    <source>
        <dbReference type="PROSITE-ProRule" id="PRU00070"/>
    </source>
</evidence>
<dbReference type="SUPFAM" id="SSF82927">
    <property type="entry name" value="Cysteine-rich DNA binding domain, (DM domain)"/>
    <property type="match status" value="1"/>
</dbReference>
<dbReference type="InterPro" id="IPR026607">
    <property type="entry name" value="DMRT"/>
</dbReference>
<dbReference type="PANTHER" id="PTHR12322:SF116">
    <property type="entry name" value="DOUBLESEX-MAB RELATED 99B"/>
    <property type="match status" value="1"/>
</dbReference>